<gene>
    <name evidence="7" type="ORF">MMF94_30185</name>
</gene>
<feature type="signal peptide" evidence="5">
    <location>
        <begin position="1"/>
        <end position="33"/>
    </location>
</feature>
<keyword evidence="3 5" id="KW-0732">Signal</keyword>
<evidence type="ECO:0000256" key="5">
    <source>
        <dbReference type="SAM" id="SignalP"/>
    </source>
</evidence>
<dbReference type="Gene3D" id="3.40.190.10">
    <property type="entry name" value="Periplasmic binding protein-like II"/>
    <property type="match status" value="2"/>
</dbReference>
<dbReference type="RefSeq" id="WP_241040732.1">
    <property type="nucleotide sequence ID" value="NZ_BAAAJF010000032.1"/>
</dbReference>
<accession>A0ABS9TN77</accession>
<evidence type="ECO:0000259" key="6">
    <source>
        <dbReference type="SMART" id="SM00062"/>
    </source>
</evidence>
<comment type="caution">
    <text evidence="7">The sequence shown here is derived from an EMBL/GenBank/DDBJ whole genome shotgun (WGS) entry which is preliminary data.</text>
</comment>
<dbReference type="Pfam" id="PF00497">
    <property type="entry name" value="SBP_bac_3"/>
    <property type="match status" value="1"/>
</dbReference>
<dbReference type="EMBL" id="JAKXMK010000029">
    <property type="protein sequence ID" value="MCH6169990.1"/>
    <property type="molecule type" value="Genomic_DNA"/>
</dbReference>
<feature type="chain" id="PRO_5045562881" evidence="5">
    <location>
        <begin position="34"/>
        <end position="316"/>
    </location>
</feature>
<evidence type="ECO:0000313" key="7">
    <source>
        <dbReference type="EMBL" id="MCH6169990.1"/>
    </source>
</evidence>
<dbReference type="Proteomes" id="UP001299970">
    <property type="component" value="Unassembled WGS sequence"/>
</dbReference>
<comment type="subcellular location">
    <subcellularLocation>
        <location evidence="1">Cell envelope</location>
    </subcellularLocation>
</comment>
<dbReference type="InterPro" id="IPR018313">
    <property type="entry name" value="SBP_3_CS"/>
</dbReference>
<sequence>MTTRRNSSDMLNRLLRPAALLAAAGAITMLATACGSGGSSPSPGGGAPAYPALVSSPACMQLRSQNPDLNGKTLTDAINPHTPGYESISVNDPTKYEGFDIDLAEAMGECLGFTVDYLPVAFDALLPTLQSGQANFIVSDIYATKERAASADFITYSKVFDGVLVAAGNPKKITGIDDSLCGTTTALNKGFVEVPLVNAQNTTCQSKGKPQAQTALFDNNADCEQAILSGRADAYINDVNTVNRFVKDQSDKLARATTLTLPYSIGIAVPKGQMPIRNAFTAALTQIQTSGLQTQLAQKWQLDESAIQAPSLVTAS</sequence>
<comment type="similarity">
    <text evidence="2 4">Belongs to the bacterial solute-binding protein 3 family.</text>
</comment>
<dbReference type="PANTHER" id="PTHR35936">
    <property type="entry name" value="MEMBRANE-BOUND LYTIC MUREIN TRANSGLYCOSYLASE F"/>
    <property type="match status" value="1"/>
</dbReference>
<evidence type="ECO:0000256" key="1">
    <source>
        <dbReference type="ARBA" id="ARBA00004196"/>
    </source>
</evidence>
<evidence type="ECO:0000256" key="2">
    <source>
        <dbReference type="ARBA" id="ARBA00010333"/>
    </source>
</evidence>
<name>A0ABS9TN77_9PSEU</name>
<dbReference type="PANTHER" id="PTHR35936:SF17">
    <property type="entry name" value="ARGININE-BINDING EXTRACELLULAR PROTEIN ARTP"/>
    <property type="match status" value="1"/>
</dbReference>
<dbReference type="PROSITE" id="PS01039">
    <property type="entry name" value="SBP_BACTERIAL_3"/>
    <property type="match status" value="1"/>
</dbReference>
<dbReference type="CDD" id="cd01004">
    <property type="entry name" value="PBP2_MidA_like"/>
    <property type="match status" value="1"/>
</dbReference>
<organism evidence="7 8">
    <name type="scientific">Pseudonocardia alaniniphila</name>
    <dbReference type="NCBI Taxonomy" id="75291"/>
    <lineage>
        <taxon>Bacteria</taxon>
        <taxon>Bacillati</taxon>
        <taxon>Actinomycetota</taxon>
        <taxon>Actinomycetes</taxon>
        <taxon>Pseudonocardiales</taxon>
        <taxon>Pseudonocardiaceae</taxon>
        <taxon>Pseudonocardia</taxon>
    </lineage>
</organism>
<proteinExistence type="inferred from homology"/>
<reference evidence="7 8" key="1">
    <citation type="submission" date="2022-03" db="EMBL/GenBank/DDBJ databases">
        <title>Pseudonocardia alaer sp. nov., a novel actinomycete isolated from reed forest soil.</title>
        <authorList>
            <person name="Wang L."/>
        </authorList>
    </citation>
    <scope>NUCLEOTIDE SEQUENCE [LARGE SCALE GENOMIC DNA]</scope>
    <source>
        <strain evidence="7 8">Y-16303</strain>
    </source>
</reference>
<evidence type="ECO:0000256" key="4">
    <source>
        <dbReference type="RuleBase" id="RU003744"/>
    </source>
</evidence>
<evidence type="ECO:0000256" key="3">
    <source>
        <dbReference type="ARBA" id="ARBA00022729"/>
    </source>
</evidence>
<dbReference type="PROSITE" id="PS51257">
    <property type="entry name" value="PROKAR_LIPOPROTEIN"/>
    <property type="match status" value="1"/>
</dbReference>
<dbReference type="InterPro" id="IPR001638">
    <property type="entry name" value="Solute-binding_3/MltF_N"/>
</dbReference>
<keyword evidence="8" id="KW-1185">Reference proteome</keyword>
<protein>
    <submittedName>
        <fullName evidence="7">ABC transporter substrate-binding protein</fullName>
    </submittedName>
</protein>
<dbReference type="SMART" id="SM00062">
    <property type="entry name" value="PBPb"/>
    <property type="match status" value="1"/>
</dbReference>
<evidence type="ECO:0000313" key="8">
    <source>
        <dbReference type="Proteomes" id="UP001299970"/>
    </source>
</evidence>
<feature type="domain" description="Solute-binding protein family 3/N-terminal" evidence="6">
    <location>
        <begin position="73"/>
        <end position="304"/>
    </location>
</feature>
<dbReference type="SUPFAM" id="SSF53850">
    <property type="entry name" value="Periplasmic binding protein-like II"/>
    <property type="match status" value="1"/>
</dbReference>